<sequence>MVQNHLEPNCKLGASKRVQHSHFLPSNVQRALISGSEDFAVAGLNLKVSQLQTDSKQVMKTFRVSMSRYLCTCVL</sequence>
<gene>
    <name evidence="1" type="ORF">L6452_43864</name>
</gene>
<accession>A0ACB8XE31</accession>
<protein>
    <submittedName>
        <fullName evidence="1">Uncharacterized protein</fullName>
    </submittedName>
</protein>
<organism evidence="1 2">
    <name type="scientific">Arctium lappa</name>
    <name type="common">Greater burdock</name>
    <name type="synonym">Lappa major</name>
    <dbReference type="NCBI Taxonomy" id="4217"/>
    <lineage>
        <taxon>Eukaryota</taxon>
        <taxon>Viridiplantae</taxon>
        <taxon>Streptophyta</taxon>
        <taxon>Embryophyta</taxon>
        <taxon>Tracheophyta</taxon>
        <taxon>Spermatophyta</taxon>
        <taxon>Magnoliopsida</taxon>
        <taxon>eudicotyledons</taxon>
        <taxon>Gunneridae</taxon>
        <taxon>Pentapetalae</taxon>
        <taxon>asterids</taxon>
        <taxon>campanulids</taxon>
        <taxon>Asterales</taxon>
        <taxon>Asteraceae</taxon>
        <taxon>Carduoideae</taxon>
        <taxon>Cardueae</taxon>
        <taxon>Arctiinae</taxon>
        <taxon>Arctium</taxon>
    </lineage>
</organism>
<dbReference type="Proteomes" id="UP001055879">
    <property type="component" value="Linkage Group LG18"/>
</dbReference>
<comment type="caution">
    <text evidence="1">The sequence shown here is derived from an EMBL/GenBank/DDBJ whole genome shotgun (WGS) entry which is preliminary data.</text>
</comment>
<reference evidence="1 2" key="2">
    <citation type="journal article" date="2022" name="Mol. Ecol. Resour.">
        <title>The genomes of chicory, endive, great burdock and yacon provide insights into Asteraceae paleo-polyploidization history and plant inulin production.</title>
        <authorList>
            <person name="Fan W."/>
            <person name="Wang S."/>
            <person name="Wang H."/>
            <person name="Wang A."/>
            <person name="Jiang F."/>
            <person name="Liu H."/>
            <person name="Zhao H."/>
            <person name="Xu D."/>
            <person name="Zhang Y."/>
        </authorList>
    </citation>
    <scope>NUCLEOTIDE SEQUENCE [LARGE SCALE GENOMIC DNA]</scope>
    <source>
        <strain evidence="2">cv. Niubang</strain>
    </source>
</reference>
<keyword evidence="2" id="KW-1185">Reference proteome</keyword>
<name>A0ACB8XE31_ARCLA</name>
<evidence type="ECO:0000313" key="2">
    <source>
        <dbReference type="Proteomes" id="UP001055879"/>
    </source>
</evidence>
<proteinExistence type="predicted"/>
<reference evidence="2" key="1">
    <citation type="journal article" date="2022" name="Mol. Ecol. Resour.">
        <title>The genomes of chicory, endive, great burdock and yacon provide insights into Asteraceae palaeo-polyploidization history and plant inulin production.</title>
        <authorList>
            <person name="Fan W."/>
            <person name="Wang S."/>
            <person name="Wang H."/>
            <person name="Wang A."/>
            <person name="Jiang F."/>
            <person name="Liu H."/>
            <person name="Zhao H."/>
            <person name="Xu D."/>
            <person name="Zhang Y."/>
        </authorList>
    </citation>
    <scope>NUCLEOTIDE SEQUENCE [LARGE SCALE GENOMIC DNA]</scope>
    <source>
        <strain evidence="2">cv. Niubang</strain>
    </source>
</reference>
<evidence type="ECO:0000313" key="1">
    <source>
        <dbReference type="EMBL" id="KAI3665240.1"/>
    </source>
</evidence>
<dbReference type="EMBL" id="CM042064">
    <property type="protein sequence ID" value="KAI3665240.1"/>
    <property type="molecule type" value="Genomic_DNA"/>
</dbReference>